<proteinExistence type="predicted"/>
<dbReference type="RefSeq" id="WP_179524135.1">
    <property type="nucleotide sequence ID" value="NZ_BAAAQG010000009.1"/>
</dbReference>
<reference evidence="9" key="1">
    <citation type="journal article" date="2019" name="Int. J. Syst. Evol. Microbiol.">
        <title>The Global Catalogue of Microorganisms (GCM) 10K type strain sequencing project: providing services to taxonomists for standard genome sequencing and annotation.</title>
        <authorList>
            <consortium name="The Broad Institute Genomics Platform"/>
            <consortium name="The Broad Institute Genome Sequencing Center for Infectious Disease"/>
            <person name="Wu L."/>
            <person name="Ma J."/>
        </authorList>
    </citation>
    <scope>NUCLEOTIDE SEQUENCE [LARGE SCALE GENOMIC DNA]</scope>
    <source>
        <strain evidence="9">JCM 16002</strain>
    </source>
</reference>
<evidence type="ECO:0000256" key="4">
    <source>
        <dbReference type="ARBA" id="ARBA00022989"/>
    </source>
</evidence>
<feature type="transmembrane region" description="Helical" evidence="7">
    <location>
        <begin position="232"/>
        <end position="251"/>
    </location>
</feature>
<accession>A0ABP4UU51</accession>
<feature type="compositionally biased region" description="Low complexity" evidence="6">
    <location>
        <begin position="1"/>
        <end position="32"/>
    </location>
</feature>
<evidence type="ECO:0000256" key="6">
    <source>
        <dbReference type="SAM" id="MobiDB-lite"/>
    </source>
</evidence>
<keyword evidence="4 7" id="KW-1133">Transmembrane helix</keyword>
<dbReference type="Proteomes" id="UP001500383">
    <property type="component" value="Unassembled WGS sequence"/>
</dbReference>
<name>A0ABP4UU51_9ACTN</name>
<dbReference type="EMBL" id="BAAAQG010000009">
    <property type="protein sequence ID" value="GAA1710250.1"/>
    <property type="molecule type" value="Genomic_DNA"/>
</dbReference>
<dbReference type="Pfam" id="PF02653">
    <property type="entry name" value="BPD_transp_2"/>
    <property type="match status" value="1"/>
</dbReference>
<feature type="transmembrane region" description="Helical" evidence="7">
    <location>
        <begin position="88"/>
        <end position="108"/>
    </location>
</feature>
<gene>
    <name evidence="8" type="ORF">GCM10009831_19820</name>
</gene>
<dbReference type="PANTHER" id="PTHR30482:SF5">
    <property type="entry name" value="ABC TRANSPORTER PERMEASE PROTEIN"/>
    <property type="match status" value="1"/>
</dbReference>
<keyword evidence="3 7" id="KW-0812">Transmembrane</keyword>
<feature type="region of interest" description="Disordered" evidence="6">
    <location>
        <begin position="1"/>
        <end position="42"/>
    </location>
</feature>
<evidence type="ECO:0000256" key="5">
    <source>
        <dbReference type="ARBA" id="ARBA00023136"/>
    </source>
</evidence>
<feature type="transmembrane region" description="Helical" evidence="7">
    <location>
        <begin position="65"/>
        <end position="82"/>
    </location>
</feature>
<keyword evidence="5 7" id="KW-0472">Membrane</keyword>
<feature type="transmembrane region" description="Helical" evidence="7">
    <location>
        <begin position="372"/>
        <end position="394"/>
    </location>
</feature>
<dbReference type="CDD" id="cd06581">
    <property type="entry name" value="TM_PBP1_LivM_like"/>
    <property type="match status" value="1"/>
</dbReference>
<evidence type="ECO:0000256" key="1">
    <source>
        <dbReference type="ARBA" id="ARBA00004651"/>
    </source>
</evidence>
<dbReference type="InterPro" id="IPR001851">
    <property type="entry name" value="ABC_transp_permease"/>
</dbReference>
<feature type="transmembrane region" description="Helical" evidence="7">
    <location>
        <begin position="141"/>
        <end position="170"/>
    </location>
</feature>
<feature type="transmembrane region" description="Helical" evidence="7">
    <location>
        <begin position="312"/>
        <end position="330"/>
    </location>
</feature>
<keyword evidence="2" id="KW-1003">Cell membrane</keyword>
<feature type="transmembrane region" description="Helical" evidence="7">
    <location>
        <begin position="281"/>
        <end position="300"/>
    </location>
</feature>
<feature type="transmembrane region" description="Helical" evidence="7">
    <location>
        <begin position="177"/>
        <end position="195"/>
    </location>
</feature>
<organism evidence="8 9">
    <name type="scientific">Dietzia cercidiphylli</name>
    <dbReference type="NCBI Taxonomy" id="498199"/>
    <lineage>
        <taxon>Bacteria</taxon>
        <taxon>Bacillati</taxon>
        <taxon>Actinomycetota</taxon>
        <taxon>Actinomycetes</taxon>
        <taxon>Mycobacteriales</taxon>
        <taxon>Dietziaceae</taxon>
        <taxon>Dietzia</taxon>
    </lineage>
</organism>
<evidence type="ECO:0000313" key="9">
    <source>
        <dbReference type="Proteomes" id="UP001500383"/>
    </source>
</evidence>
<sequence>MSHLVSSADPSDTSSGSRGSAGSASGSPTSQSGAGGRTGFFGRPRGRPELYSSYRQEQALFNTRAKAVGAAILIGIAVLLPFNVSDDLLRILGLGLVLAIGGIGLNLITGYAGQISLGHAFFVGVGAYTASVVAGDPEGRALGLGITFVPVWIIAAGAMAALCGVVVAPLATRLRGLYLAVVTLGLVFLGTYIFTEWSSVTGGPGVGREAPRPVVFGNDLTLDSAFTSDQKLYWFFLALLLIGALAARNIARSRIGRAFGAIRDRDIAAGVMGVDLARYKLIAFTVSSFYAGVCGSLLFVANRHFGPEQFGLIMSIQFVAIVFIGGAATISGSIMGALLIASLPRISAEVAHLFPFISTAPNASPNIFEVEAILYGGLIVAFLLFEPRGLYGVWLRMRMYWKSFPFTY</sequence>
<feature type="transmembrane region" description="Helical" evidence="7">
    <location>
        <begin position="115"/>
        <end position="135"/>
    </location>
</feature>
<evidence type="ECO:0000256" key="2">
    <source>
        <dbReference type="ARBA" id="ARBA00022475"/>
    </source>
</evidence>
<evidence type="ECO:0000256" key="7">
    <source>
        <dbReference type="SAM" id="Phobius"/>
    </source>
</evidence>
<keyword evidence="9" id="KW-1185">Reference proteome</keyword>
<evidence type="ECO:0000313" key="8">
    <source>
        <dbReference type="EMBL" id="GAA1710250.1"/>
    </source>
</evidence>
<comment type="subcellular location">
    <subcellularLocation>
        <location evidence="1">Cell membrane</location>
        <topology evidence="1">Multi-pass membrane protein</topology>
    </subcellularLocation>
</comment>
<comment type="caution">
    <text evidence="8">The sequence shown here is derived from an EMBL/GenBank/DDBJ whole genome shotgun (WGS) entry which is preliminary data.</text>
</comment>
<protein>
    <submittedName>
        <fullName evidence="8">Branched-chain amino acid ABC transporter permease</fullName>
    </submittedName>
</protein>
<dbReference type="PANTHER" id="PTHR30482">
    <property type="entry name" value="HIGH-AFFINITY BRANCHED-CHAIN AMINO ACID TRANSPORT SYSTEM PERMEASE"/>
    <property type="match status" value="1"/>
</dbReference>
<dbReference type="InterPro" id="IPR043428">
    <property type="entry name" value="LivM-like"/>
</dbReference>
<evidence type="ECO:0000256" key="3">
    <source>
        <dbReference type="ARBA" id="ARBA00022692"/>
    </source>
</evidence>